<evidence type="ECO:0000313" key="1">
    <source>
        <dbReference type="EMBL" id="KAF0746812.1"/>
    </source>
</evidence>
<dbReference type="EMBL" id="VUJU01007067">
    <property type="protein sequence ID" value="KAF0746812.1"/>
    <property type="molecule type" value="Genomic_DNA"/>
</dbReference>
<protein>
    <recommendedName>
        <fullName evidence="3">DUF4806 domain-containing protein</fullName>
    </recommendedName>
</protein>
<evidence type="ECO:0000313" key="2">
    <source>
        <dbReference type="Proteomes" id="UP000478052"/>
    </source>
</evidence>
<gene>
    <name evidence="1" type="ORF">FWK35_00024307</name>
</gene>
<reference evidence="1 2" key="1">
    <citation type="submission" date="2019-08" db="EMBL/GenBank/DDBJ databases">
        <title>Whole genome of Aphis craccivora.</title>
        <authorList>
            <person name="Voronova N.V."/>
            <person name="Shulinski R.S."/>
            <person name="Bandarenka Y.V."/>
            <person name="Zhorov D.G."/>
            <person name="Warner D."/>
        </authorList>
    </citation>
    <scope>NUCLEOTIDE SEQUENCE [LARGE SCALE GENOMIC DNA]</scope>
    <source>
        <strain evidence="1">180601</strain>
        <tissue evidence="1">Whole Body</tissue>
    </source>
</reference>
<dbReference type="OrthoDB" id="6579870at2759"/>
<evidence type="ECO:0008006" key="3">
    <source>
        <dbReference type="Google" id="ProtNLM"/>
    </source>
</evidence>
<dbReference type="AlphaFoldDB" id="A0A6G0Y075"/>
<sequence>MDQKLQIIMKANDKTRSLALPLPVLPSSLVGILPTKSIDEVDAVEALLSNNEDGLKSQEELKSYLYIKASNTSSFSAAIRQTVDCCFEYHVLALFSYKGKTKRSFIDLKIYSVIYALSGFRTSPLEER</sequence>
<proteinExistence type="predicted"/>
<comment type="caution">
    <text evidence="1">The sequence shown here is derived from an EMBL/GenBank/DDBJ whole genome shotgun (WGS) entry which is preliminary data.</text>
</comment>
<accession>A0A6G0Y075</accession>
<organism evidence="1 2">
    <name type="scientific">Aphis craccivora</name>
    <name type="common">Cowpea aphid</name>
    <dbReference type="NCBI Taxonomy" id="307492"/>
    <lineage>
        <taxon>Eukaryota</taxon>
        <taxon>Metazoa</taxon>
        <taxon>Ecdysozoa</taxon>
        <taxon>Arthropoda</taxon>
        <taxon>Hexapoda</taxon>
        <taxon>Insecta</taxon>
        <taxon>Pterygota</taxon>
        <taxon>Neoptera</taxon>
        <taxon>Paraneoptera</taxon>
        <taxon>Hemiptera</taxon>
        <taxon>Sternorrhyncha</taxon>
        <taxon>Aphidomorpha</taxon>
        <taxon>Aphidoidea</taxon>
        <taxon>Aphididae</taxon>
        <taxon>Aphidini</taxon>
        <taxon>Aphis</taxon>
        <taxon>Aphis</taxon>
    </lineage>
</organism>
<keyword evidence="2" id="KW-1185">Reference proteome</keyword>
<dbReference type="Proteomes" id="UP000478052">
    <property type="component" value="Unassembled WGS sequence"/>
</dbReference>
<name>A0A6G0Y075_APHCR</name>